<dbReference type="NCBIfam" id="NF001567">
    <property type="entry name" value="PRK00389.1"/>
    <property type="match status" value="1"/>
</dbReference>
<dbReference type="STRING" id="1640674.SAMN05216323_11082"/>
<dbReference type="Gene3D" id="3.30.70.1400">
    <property type="entry name" value="Aminomethyltransferase beta-barrel domains"/>
    <property type="match status" value="1"/>
</dbReference>
<evidence type="ECO:0000313" key="12">
    <source>
        <dbReference type="Proteomes" id="UP000199452"/>
    </source>
</evidence>
<gene>
    <name evidence="7" type="primary">gcvT</name>
    <name evidence="11" type="ORF">SAMN05216323_11082</name>
</gene>
<dbReference type="InterPro" id="IPR027266">
    <property type="entry name" value="TrmE/GcvT-like"/>
</dbReference>
<dbReference type="EC" id="2.1.2.10" evidence="2 7"/>
<dbReference type="Gene3D" id="4.10.1250.10">
    <property type="entry name" value="Aminomethyltransferase fragment"/>
    <property type="match status" value="1"/>
</dbReference>
<keyword evidence="4 7" id="KW-0808">Transferase</keyword>
<evidence type="ECO:0000259" key="10">
    <source>
        <dbReference type="Pfam" id="PF08669"/>
    </source>
</evidence>
<dbReference type="InterPro" id="IPR006222">
    <property type="entry name" value="GCVT_N"/>
</dbReference>
<dbReference type="InterPro" id="IPR013977">
    <property type="entry name" value="GcvT_C"/>
</dbReference>
<proteinExistence type="inferred from homology"/>
<dbReference type="Gene3D" id="3.30.1360.120">
    <property type="entry name" value="Probable tRNA modification gtpase trme, domain 1"/>
    <property type="match status" value="1"/>
</dbReference>
<evidence type="ECO:0000256" key="3">
    <source>
        <dbReference type="ARBA" id="ARBA00022576"/>
    </source>
</evidence>
<evidence type="ECO:0000256" key="8">
    <source>
        <dbReference type="PIRSR" id="PIRSR006487-1"/>
    </source>
</evidence>
<dbReference type="GO" id="GO:0032259">
    <property type="term" value="P:methylation"/>
    <property type="evidence" value="ECO:0007669"/>
    <property type="project" value="UniProtKB-KW"/>
</dbReference>
<keyword evidence="3 7" id="KW-0032">Aminotransferase</keyword>
<dbReference type="InterPro" id="IPR022903">
    <property type="entry name" value="GcvT_bac"/>
</dbReference>
<feature type="binding site" evidence="8">
    <location>
        <position position="200"/>
    </location>
    <ligand>
        <name>substrate</name>
    </ligand>
</feature>
<dbReference type="GO" id="GO:0004047">
    <property type="term" value="F:aminomethyltransferase activity"/>
    <property type="evidence" value="ECO:0007669"/>
    <property type="project" value="UniProtKB-UniRule"/>
</dbReference>
<dbReference type="GO" id="GO:0019464">
    <property type="term" value="P:glycine decarboxylation via glycine cleavage system"/>
    <property type="evidence" value="ECO:0007669"/>
    <property type="project" value="UniProtKB-UniRule"/>
</dbReference>
<feature type="domain" description="Aminomethyltransferase C-terminal" evidence="10">
    <location>
        <begin position="287"/>
        <end position="366"/>
    </location>
</feature>
<keyword evidence="12" id="KW-1185">Reference proteome</keyword>
<dbReference type="AlphaFoldDB" id="A0A1G6T0C4"/>
<dbReference type="Pfam" id="PF01571">
    <property type="entry name" value="GCV_T"/>
    <property type="match status" value="1"/>
</dbReference>
<dbReference type="PANTHER" id="PTHR43757:SF2">
    <property type="entry name" value="AMINOMETHYLTRANSFERASE, MITOCHONDRIAL"/>
    <property type="match status" value="1"/>
</dbReference>
<dbReference type="RefSeq" id="WP_092440946.1">
    <property type="nucleotide sequence ID" value="NZ_FMYP01000108.1"/>
</dbReference>
<name>A0A1G6T0C4_9BACT</name>
<evidence type="ECO:0000256" key="5">
    <source>
        <dbReference type="ARBA" id="ARBA00031395"/>
    </source>
</evidence>
<organism evidence="11 12">
    <name type="scientific">Williamwhitmania taraxaci</name>
    <dbReference type="NCBI Taxonomy" id="1640674"/>
    <lineage>
        <taxon>Bacteria</taxon>
        <taxon>Pseudomonadati</taxon>
        <taxon>Bacteroidota</taxon>
        <taxon>Bacteroidia</taxon>
        <taxon>Bacteroidales</taxon>
        <taxon>Williamwhitmaniaceae</taxon>
        <taxon>Williamwhitmania</taxon>
    </lineage>
</organism>
<dbReference type="PANTHER" id="PTHR43757">
    <property type="entry name" value="AMINOMETHYLTRANSFERASE"/>
    <property type="match status" value="1"/>
</dbReference>
<dbReference type="InterPro" id="IPR029043">
    <property type="entry name" value="GcvT/YgfZ_C"/>
</dbReference>
<dbReference type="Gene3D" id="2.40.30.110">
    <property type="entry name" value="Aminomethyltransferase beta-barrel domains"/>
    <property type="match status" value="1"/>
</dbReference>
<dbReference type="GO" id="GO:0008483">
    <property type="term" value="F:transaminase activity"/>
    <property type="evidence" value="ECO:0007669"/>
    <property type="project" value="UniProtKB-KW"/>
</dbReference>
<dbReference type="HAMAP" id="MF_00259">
    <property type="entry name" value="GcvT"/>
    <property type="match status" value="1"/>
</dbReference>
<dbReference type="GO" id="GO:0005829">
    <property type="term" value="C:cytosol"/>
    <property type="evidence" value="ECO:0007669"/>
    <property type="project" value="TreeGrafter"/>
</dbReference>
<dbReference type="InterPro" id="IPR028896">
    <property type="entry name" value="GcvT/YgfZ/DmdA"/>
</dbReference>
<dbReference type="GO" id="GO:0005960">
    <property type="term" value="C:glycine cleavage complex"/>
    <property type="evidence" value="ECO:0007669"/>
    <property type="project" value="InterPro"/>
</dbReference>
<sequence>MRHTAFTQFHIDLGAKMAEFAGYNMPIEYSGINDEHMCVREKIGVFDVSHMGEVWVKGPKAFDFVQYVTSNDVATLSDGKVQYSCLPNGKGGIVDDLLVYRVNAETYFLVINAANVEKDWNWFCSHAEKFGLKVGKDLYNASDEICQLAVQGPLALKAMQKLTSTSVEDMEYYTFKKLDIAGIKDAIFSTTGYTGSGGCEIYVANEDGPKLWKAVFEAGKEFGIQPIGLGARDTLRLESGFCLYGHEINDTTSSIEGGLGWITKFTDAKNFIDKDLLLKHKKEGVARKLVGFEMVEKGIPRQHYEIVDAEGTVIGEVTSGTMSPMLKIGVGMGYVATSHSKLGSEIFISIRGKSIKAKVAKTPFFKK</sequence>
<dbReference type="Pfam" id="PF08669">
    <property type="entry name" value="GCV_T_C"/>
    <property type="match status" value="1"/>
</dbReference>
<evidence type="ECO:0000313" key="11">
    <source>
        <dbReference type="EMBL" id="SDD22421.1"/>
    </source>
</evidence>
<dbReference type="FunFam" id="2.40.30.110:FF:000003">
    <property type="entry name" value="Aminomethyltransferase"/>
    <property type="match status" value="1"/>
</dbReference>
<protein>
    <recommendedName>
        <fullName evidence="2 7">Aminomethyltransferase</fullName>
        <ecNumber evidence="2 7">2.1.2.10</ecNumber>
    </recommendedName>
    <alternativeName>
        <fullName evidence="5 7">Glycine cleavage system T protein</fullName>
    </alternativeName>
</protein>
<evidence type="ECO:0000256" key="1">
    <source>
        <dbReference type="ARBA" id="ARBA00008609"/>
    </source>
</evidence>
<dbReference type="GO" id="GO:0008168">
    <property type="term" value="F:methyltransferase activity"/>
    <property type="evidence" value="ECO:0007669"/>
    <property type="project" value="UniProtKB-KW"/>
</dbReference>
<evidence type="ECO:0000256" key="2">
    <source>
        <dbReference type="ARBA" id="ARBA00012616"/>
    </source>
</evidence>
<dbReference type="EMBL" id="FMYP01000108">
    <property type="protein sequence ID" value="SDD22421.1"/>
    <property type="molecule type" value="Genomic_DNA"/>
</dbReference>
<comment type="function">
    <text evidence="7">The glycine cleavage system catalyzes the degradation of glycine.</text>
</comment>
<comment type="similarity">
    <text evidence="1 7">Belongs to the GcvT family.</text>
</comment>
<dbReference type="InterPro" id="IPR006223">
    <property type="entry name" value="GcvT"/>
</dbReference>
<dbReference type="SUPFAM" id="SSF101790">
    <property type="entry name" value="Aminomethyltransferase beta-barrel domain"/>
    <property type="match status" value="1"/>
</dbReference>
<dbReference type="SUPFAM" id="SSF103025">
    <property type="entry name" value="Folate-binding domain"/>
    <property type="match status" value="1"/>
</dbReference>
<dbReference type="NCBIfam" id="TIGR00528">
    <property type="entry name" value="gcvT"/>
    <property type="match status" value="1"/>
</dbReference>
<evidence type="ECO:0000259" key="9">
    <source>
        <dbReference type="Pfam" id="PF01571"/>
    </source>
</evidence>
<reference evidence="11 12" key="1">
    <citation type="submission" date="2016-09" db="EMBL/GenBank/DDBJ databases">
        <authorList>
            <person name="Capua I."/>
            <person name="De Benedictis P."/>
            <person name="Joannis T."/>
            <person name="Lombin L.H."/>
            <person name="Cattoli G."/>
        </authorList>
    </citation>
    <scope>NUCLEOTIDE SEQUENCE [LARGE SCALE GENOMIC DNA]</scope>
    <source>
        <strain evidence="11 12">A7P-90m</strain>
    </source>
</reference>
<dbReference type="Proteomes" id="UP000199452">
    <property type="component" value="Unassembled WGS sequence"/>
</dbReference>
<accession>A0A1G6T0C4</accession>
<dbReference type="PIRSF" id="PIRSF006487">
    <property type="entry name" value="GcvT"/>
    <property type="match status" value="1"/>
</dbReference>
<comment type="catalytic activity">
    <reaction evidence="6 7">
        <text>N(6)-[(R)-S(8)-aminomethyldihydrolipoyl]-L-lysyl-[protein] + (6S)-5,6,7,8-tetrahydrofolate = N(6)-[(R)-dihydrolipoyl]-L-lysyl-[protein] + (6R)-5,10-methylene-5,6,7,8-tetrahydrofolate + NH4(+)</text>
        <dbReference type="Rhea" id="RHEA:16945"/>
        <dbReference type="Rhea" id="RHEA-COMP:10475"/>
        <dbReference type="Rhea" id="RHEA-COMP:10492"/>
        <dbReference type="ChEBI" id="CHEBI:15636"/>
        <dbReference type="ChEBI" id="CHEBI:28938"/>
        <dbReference type="ChEBI" id="CHEBI:57453"/>
        <dbReference type="ChEBI" id="CHEBI:83100"/>
        <dbReference type="ChEBI" id="CHEBI:83143"/>
        <dbReference type="EC" id="2.1.2.10"/>
    </reaction>
</comment>
<evidence type="ECO:0000256" key="7">
    <source>
        <dbReference type="HAMAP-Rule" id="MF_00259"/>
    </source>
</evidence>
<evidence type="ECO:0000256" key="4">
    <source>
        <dbReference type="ARBA" id="ARBA00022679"/>
    </source>
</evidence>
<dbReference type="FunFam" id="3.30.70.1400:FF:000001">
    <property type="entry name" value="Aminomethyltransferase"/>
    <property type="match status" value="1"/>
</dbReference>
<dbReference type="OrthoDB" id="9774591at2"/>
<evidence type="ECO:0000256" key="6">
    <source>
        <dbReference type="ARBA" id="ARBA00047665"/>
    </source>
</evidence>
<comment type="subunit">
    <text evidence="7">The glycine cleavage system is composed of four proteins: P, T, L and H.</text>
</comment>
<feature type="domain" description="GCVT N-terminal" evidence="9">
    <location>
        <begin position="7"/>
        <end position="265"/>
    </location>
</feature>
<keyword evidence="11" id="KW-0489">Methyltransferase</keyword>